<accession>A0A4V0K379</accession>
<proteinExistence type="predicted"/>
<feature type="coiled-coil region" evidence="1">
    <location>
        <begin position="888"/>
        <end position="949"/>
    </location>
</feature>
<keyword evidence="1" id="KW-0175">Coiled coil</keyword>
<sequence length="2729" mass="318625">MKKFIYITTAYIVLFTSLEVTYGRRIETEKKNHDTQLNNFYLYHNLGGNLNDSNSSNEKQDNNKNNVISDNKFIQPHSNTYFGNQKDTANDEITLYNDYTNKNDFDTFKIFNNDNEKSNRKETIVKSSFIQQPIAPPFDASLYNKIDIIYGTSYATENLETFYVNMGVAHDLQKLLSDHAYYNSKYVIESTRAKLKQLDESITKIIKDCEHIKKKLINAMLNYQNPLYEFYKNRTNGYYNSYADPQKNYVNCMLPRYKNLLPQVDDAISPMKYDYEYLAYYSPSSVDYFYKKYAMSTKDHMSSQLKTLKNYTMINDKETVPHIKSLIEILKSEGEHDSLAAKLFFLEKQFEDTINKSNKYAEKCKSADSIMKEYLIDSKKKHDYDKMFGKITLIAIKRSLFTYNLNNLKSLDTVYKYQKEVLNRLVKTIGKLLIEKPDPNNNQVLKDSLDDFNEFDKPIPKSNLTALETKFIEIFKQKWDSYDNKKTLGKNSEQYSTVTLILRGMQEFKGIIASMEVYKRRSVNSKEKIRSKIDENLNKQTYEEIENGLKDSYALVKGWKELKLQIKRLLEEDYERAIELEGEITDLFKKYLEINDEIIRLNTLKLELKEKIKNISDKNEYVKKAIDLKKVVENNNAYIDELAKTSPYQVTEYVNKKNKIYSTINSELSKIYQGDLDALYNELSSIVKENAIDNTEDKTELEDLKSKIYKEYNKIENMKTEAVKLNLNTIEDNKNELLSTIVEMKKHIYKELNNELNTMVENFKSKENQLSSNISDYSNYKDELNKYKSKISEIKNQYNDQSNIDNIKDEEAKDNYEKSKEYIKTISNKEDEISKTINEMKRMKNDILNKVNVFVDFENNKKEKINPEHESFAELVNKIKNKFSDDQLSDYEKKLNDIKSLINETKKSIEEEYQNMNILKKVNGYLKICKNTTESIEKFRNKKNKLNEILNKNIETIKNCNLIEKSYTNQFDSALTDKKTELEKTFTELSLSNYEANNNELIKYFNDLKENLGTPKGNILYHQLAEKEKATNDIEQKNVNANKNVSNIEIVIHTSIYNISDEIEKLIGTNIELLNKEILKKAETSITNFNEIKEKLKHYNFDDFAKEENKKYADEINKIKDDIKTLDQKVDKNIKKLTEIKNTSENYINEIKTQITNSEDVTDKTIYNKDPKEIEKKTKNIVTKIDNKKNIYDNMKKLLNEIAEIEKDKTSLEEVKNINMSYGKSLNKLFLDKIDEEKKKSENMIESMEKYIKNIDEIKKQSPKAEINTFNVSHSKYNDHYITSQKNDKSISDIREKSLKLTEGNYEESNINDIKNTLQIYLLDAQKHNSDTNLYLNEIINLYNILKLNNIKNIIGEVKGYTKKIEEYNKNVKSELDKSEALIKAVKEKPDFETCKSKAGSTIDDKDVDECIKKIAELKNYILSEESNSNTYFKNAKENNENASLLFKNIEMANNKIQHIMKTQKDNGTNDMDYNLDELKENMDKSKKYTDEADKNAKQAEENKNLFEQHKKDVTELLKKYSELAIKNNIAQTKKDSNIIINEIKELQKRATLQAEASEQKINKIKKEKFSIEDDTANNNKSNKAAIGIQTSLENLENKLLKITNINKKIYDCLTETETIEKQISSSSINSQDTELSSLQTFLESLKDQKKNIEEQKTELDNLDSEINSIENDVDQHKKNYEIGILEKIKETAITNKEELESIKTSIESTIKNVISSFNTNDLEGINSNENLEKYNTEMNNIYNEFITSYNLIINYSEDASKEPITYDQIKNTRITAQNELLKIIESKNKSKSYLDNVKIKEVDRIITHFKNKLDNVNDKFTNEYSNINKGLEDISKSIENVKTSTDENSLFDILKKTKDAYMGMIGKTYYSYKDEAENIFKNMVKLAYSLNIQIQNNSGINLFDNVNIAVLSSLSSETKDTLKFIPSAENEPEIYTKIRNSYDTLLDIFKKSRDTHKKEQDTLNIMAKNQHLYEKIHASNELKGALSDTKYKKEKILNDIKLVLHKFDELNQLTCDSQNYDTLLELSNQNQIKTKIDNYEQEKRKFGMDFNVETVEEKLDNIIKSIEKLENDHDSSEKSDSNIQHNDQLNEMTELFNTEIKIIENKIIEKNGLIDKLTKMRKECLLFSYTTLVETFKSKVSNYSEFITSATKFSKEYLEYINNSTDSLNDDIDALQTKYNLNQTKKHMVSNITDVTNDNNNLIEKEKEATQTINNLTKLFTIDFQNADANMLYNNKLQMTYFYSQLQKSIESIKQLYKKIRAFKLSNIYLINEKYFDISKQFDNILQLQKNKLTENLNNLKEIEQYVSDKKINFLHTVNENANFNFNVLKEVYDNIISRENKAHDIENVNNKENENIMLYTDTITKLTEKIQNILNFITTHENDNNIIKQHIQDIDGNDVSKIKEILKTTIQSFQQIQNKINEIKDQFYGNNNINSIIITISQNANDVKTLFSKDLTIENELTKIQNRLENIKNAAHENRSEQMIQYTNAIHNYVVQQFNKIENNPNQNEIDSTMENIRNYNKESEVKLQQISNSQNEFASIIPEISKLIALIKSKYGTNNNNISYKFAIKHEEDAQNILNDLNKSQNILRQSINQNKKSIEDLGHKKQGINNNNNLHTINKHQEISQIKYPNNTSHNNNDDAQYKNYHHSNSDKTDSSKTKSSGDSIKYAGAIAFGLVACYAVANFQKKNDTNEMDLDNGEIFYHEGETKYFERGDEVIEINMNEDY</sequence>
<dbReference type="GeneID" id="3485206"/>
<evidence type="ECO:0000256" key="2">
    <source>
        <dbReference type="SAM" id="MobiDB-lite"/>
    </source>
</evidence>
<protein>
    <submittedName>
        <fullName evidence="6">Reticulocyte binding protein, putative</fullName>
    </submittedName>
</protein>
<dbReference type="Proteomes" id="UP000071118">
    <property type="component" value="Chromosome 5"/>
</dbReference>
<dbReference type="PANTHER" id="PTHR46104">
    <property type="entry name" value="GENE 9195-RELATED-RELATED"/>
    <property type="match status" value="1"/>
</dbReference>
<evidence type="ECO:0000256" key="3">
    <source>
        <dbReference type="SAM" id="SignalP"/>
    </source>
</evidence>
<feature type="chain" id="PRO_5020397938" evidence="3">
    <location>
        <begin position="24"/>
        <end position="2729"/>
    </location>
</feature>
<feature type="region of interest" description="Disordered" evidence="2">
    <location>
        <begin position="51"/>
        <end position="70"/>
    </location>
</feature>
<name>A0A4V0K379_PLACU</name>
<feature type="compositionally biased region" description="Basic and acidic residues" evidence="2">
    <location>
        <begin position="2652"/>
        <end position="2661"/>
    </location>
</feature>
<keyword evidence="3" id="KW-0732">Signal</keyword>
<evidence type="ECO:0000313" key="7">
    <source>
        <dbReference type="Proteomes" id="UP000071118"/>
    </source>
</evidence>
<dbReference type="Pfam" id="PF16830">
    <property type="entry name" value="NBD94"/>
    <property type="match status" value="1"/>
</dbReference>
<dbReference type="InterPro" id="IPR006499">
    <property type="entry name" value="Reticulocyte-bd"/>
</dbReference>
<feature type="coiled-coil region" evidence="1">
    <location>
        <begin position="1636"/>
        <end position="1680"/>
    </location>
</feature>
<feature type="region of interest" description="Disordered" evidence="2">
    <location>
        <begin position="2632"/>
        <end position="2665"/>
    </location>
</feature>
<feature type="domain" description="Rh5 coiled-coil" evidence="5">
    <location>
        <begin position="193"/>
        <end position="444"/>
    </location>
</feature>
<dbReference type="PANTHER" id="PTHR46104:SF1">
    <property type="entry name" value="GENE 9195-RELATED"/>
    <property type="match status" value="1"/>
</dbReference>
<evidence type="ECO:0000256" key="1">
    <source>
        <dbReference type="SAM" id="Coils"/>
    </source>
</evidence>
<reference evidence="6 7" key="1">
    <citation type="journal article" date="2014" name="BMC Biol.">
        <title>A comprehensive evaluation of rodent malaria parasite genomes and gene expression.</title>
        <authorList>
            <person name="Otto T.D."/>
            <person name="Bohme U."/>
            <person name="Jackson A.P."/>
            <person name="Hunt M."/>
            <person name="Franke-Fayard B."/>
            <person name="Hoeijmakers W.A."/>
            <person name="Religa A.A."/>
            <person name="Robertson L."/>
            <person name="Sanders M."/>
            <person name="Ogun S.A."/>
            <person name="Cunningham D."/>
            <person name="Erhart A."/>
            <person name="Billker O."/>
            <person name="Khan S.M."/>
            <person name="Stunnenberg H.G."/>
            <person name="Langhorne J."/>
            <person name="Holder A.A."/>
            <person name="Waters A.P."/>
            <person name="Newbold C.I."/>
            <person name="Pain A."/>
            <person name="Berriman M."/>
            <person name="Janse C.J."/>
        </authorList>
    </citation>
    <scope>NUCLEOTIDE SEQUENCE [LARGE SCALE GENOMIC DNA]</scope>
    <source>
        <strain evidence="6 7">AS</strain>
    </source>
</reference>
<feature type="coiled-coil region" evidence="1">
    <location>
        <begin position="2053"/>
        <end position="2080"/>
    </location>
</feature>
<organism evidence="6 7">
    <name type="scientific">Plasmodium chabaudi chabaudi</name>
    <dbReference type="NCBI Taxonomy" id="31271"/>
    <lineage>
        <taxon>Eukaryota</taxon>
        <taxon>Sar</taxon>
        <taxon>Alveolata</taxon>
        <taxon>Apicomplexa</taxon>
        <taxon>Aconoidasida</taxon>
        <taxon>Haemosporida</taxon>
        <taxon>Plasmodiidae</taxon>
        <taxon>Plasmodium</taxon>
        <taxon>Plasmodium (Vinckeia)</taxon>
    </lineage>
</organism>
<evidence type="ECO:0000259" key="5">
    <source>
        <dbReference type="Pfam" id="PF18515"/>
    </source>
</evidence>
<dbReference type="RefSeq" id="XP_016655134.1">
    <property type="nucleotide sequence ID" value="XM_016800082.1"/>
</dbReference>
<feature type="coiled-coil region" evidence="1">
    <location>
        <begin position="1476"/>
        <end position="1575"/>
    </location>
</feature>
<dbReference type="EMBL" id="LK022882">
    <property type="protein sequence ID" value="VTZ67346.1"/>
    <property type="molecule type" value="Genomic_DNA"/>
</dbReference>
<evidence type="ECO:0000313" key="6">
    <source>
        <dbReference type="EMBL" id="VTZ67346.1"/>
    </source>
</evidence>
<feature type="domain" description="NBD94" evidence="4">
    <location>
        <begin position="1175"/>
        <end position="1263"/>
    </location>
</feature>
<dbReference type="Gene3D" id="6.10.250.560">
    <property type="match status" value="1"/>
</dbReference>
<gene>
    <name evidence="6" type="ORF">PCHAS_0501000</name>
</gene>
<dbReference type="InterPro" id="IPR041668">
    <property type="entry name" value="Rh5_CC"/>
</dbReference>
<dbReference type="InterPro" id="IPR031789">
    <property type="entry name" value="NBD94"/>
</dbReference>
<dbReference type="VEuPathDB" id="PlasmoDB:PCHAS_0501000"/>
<dbReference type="KEGG" id="pcb:PCHAS_0501000"/>
<dbReference type="OrthoDB" id="386780at2759"/>
<feature type="coiled-coil region" evidence="1">
    <location>
        <begin position="1188"/>
        <end position="1261"/>
    </location>
</feature>
<feature type="signal peptide" evidence="3">
    <location>
        <begin position="1"/>
        <end position="23"/>
    </location>
</feature>
<dbReference type="Pfam" id="PF18515">
    <property type="entry name" value="Rh5"/>
    <property type="match status" value="1"/>
</dbReference>
<evidence type="ECO:0000259" key="4">
    <source>
        <dbReference type="Pfam" id="PF16830"/>
    </source>
</evidence>
<keyword evidence="7" id="KW-1185">Reference proteome</keyword>
<feature type="coiled-coil region" evidence="1">
    <location>
        <begin position="749"/>
        <end position="846"/>
    </location>
</feature>
<dbReference type="NCBIfam" id="TIGR01612">
    <property type="entry name" value="235kDa-fam"/>
    <property type="match status" value="1"/>
</dbReference>
<feature type="coiled-coil region" evidence="1">
    <location>
        <begin position="1351"/>
        <end position="1389"/>
    </location>
</feature>
<feature type="coiled-coil region" evidence="1">
    <location>
        <begin position="991"/>
        <end position="1044"/>
    </location>
</feature>